<accession>A0A974XK59</accession>
<protein>
    <submittedName>
        <fullName evidence="1">DUF3135 domain-containing protein</fullName>
    </submittedName>
</protein>
<keyword evidence="2" id="KW-1185">Reference proteome</keyword>
<evidence type="ECO:0000313" key="2">
    <source>
        <dbReference type="Proteomes" id="UP000663281"/>
    </source>
</evidence>
<dbReference type="Pfam" id="PF11333">
    <property type="entry name" value="DUF3135"/>
    <property type="match status" value="1"/>
</dbReference>
<dbReference type="Proteomes" id="UP000663281">
    <property type="component" value="Chromosome"/>
</dbReference>
<gene>
    <name evidence="1" type="ORF">JYB88_10625</name>
</gene>
<reference evidence="1 2" key="1">
    <citation type="submission" date="2021-03" db="EMBL/GenBank/DDBJ databases">
        <title>Novel species identification of genus Shewanella.</title>
        <authorList>
            <person name="Liu G."/>
            <person name="Zhang Q."/>
        </authorList>
    </citation>
    <scope>NUCLEOTIDE SEQUENCE [LARGE SCALE GENOMIC DNA]</scope>
    <source>
        <strain evidence="1 2">FJAT-53726</strain>
    </source>
</reference>
<name>A0A974XK59_9GAMM</name>
<dbReference type="KEGG" id="scyp:JYB88_10625"/>
<sequence>MTPLPDFDTLRWLADHEPDRLEQLQHQLNQEAIAASDGNQEQLTCLVFNLEQQLARCDNPYHRCVVAMGMMRSKLYTLSTIINEPEEFLETAKIIPFRRPAQKL</sequence>
<organism evidence="1 2">
    <name type="scientific">Shewanella cyperi</name>
    <dbReference type="NCBI Taxonomy" id="2814292"/>
    <lineage>
        <taxon>Bacteria</taxon>
        <taxon>Pseudomonadati</taxon>
        <taxon>Pseudomonadota</taxon>
        <taxon>Gammaproteobacteria</taxon>
        <taxon>Alteromonadales</taxon>
        <taxon>Shewanellaceae</taxon>
        <taxon>Shewanella</taxon>
    </lineage>
</organism>
<dbReference type="RefSeq" id="WP_207324105.1">
    <property type="nucleotide sequence ID" value="NZ_CP071504.1"/>
</dbReference>
<proteinExistence type="predicted"/>
<dbReference type="AlphaFoldDB" id="A0A974XK59"/>
<dbReference type="EMBL" id="CP071504">
    <property type="protein sequence ID" value="QSX28738.1"/>
    <property type="molecule type" value="Genomic_DNA"/>
</dbReference>
<dbReference type="InterPro" id="IPR021482">
    <property type="entry name" value="DUF3135"/>
</dbReference>
<evidence type="ECO:0000313" key="1">
    <source>
        <dbReference type="EMBL" id="QSX28738.1"/>
    </source>
</evidence>